<dbReference type="Pfam" id="PF13510">
    <property type="entry name" value="Fer2_4"/>
    <property type="match status" value="1"/>
</dbReference>
<keyword evidence="3 10" id="KW-0004">4Fe-4S</keyword>
<dbReference type="PROSITE" id="PS51839">
    <property type="entry name" value="4FE4S_HC3"/>
    <property type="match status" value="1"/>
</dbReference>
<organism evidence="14 15">
    <name type="scientific">Comamonas faecalis</name>
    <dbReference type="NCBI Taxonomy" id="1387849"/>
    <lineage>
        <taxon>Bacteria</taxon>
        <taxon>Pseudomonadati</taxon>
        <taxon>Pseudomonadota</taxon>
        <taxon>Betaproteobacteria</taxon>
        <taxon>Burkholderiales</taxon>
        <taxon>Comamonadaceae</taxon>
        <taxon>Comamonas</taxon>
    </lineage>
</organism>
<evidence type="ECO:0000256" key="2">
    <source>
        <dbReference type="ARBA" id="ARBA00005404"/>
    </source>
</evidence>
<dbReference type="PROSITE" id="PS51085">
    <property type="entry name" value="2FE2S_FER_2"/>
    <property type="match status" value="1"/>
</dbReference>
<dbReference type="PANTHER" id="PTHR43105:SF13">
    <property type="entry name" value="NADH-UBIQUINONE OXIDOREDUCTASE 75 KDA SUBUNIT, MITOCHONDRIAL"/>
    <property type="match status" value="1"/>
</dbReference>
<dbReference type="PROSITE" id="PS51669">
    <property type="entry name" value="4FE4S_MOW_BIS_MGD"/>
    <property type="match status" value="1"/>
</dbReference>
<comment type="similarity">
    <text evidence="2 10">Belongs to the complex I 75 kDa subunit family.</text>
</comment>
<dbReference type="NCBIfam" id="TIGR01973">
    <property type="entry name" value="NuoG"/>
    <property type="match status" value="1"/>
</dbReference>
<dbReference type="RefSeq" id="WP_103045026.1">
    <property type="nucleotide sequence ID" value="NZ_BAABBP010000027.1"/>
</dbReference>
<dbReference type="Gene3D" id="3.10.20.740">
    <property type="match status" value="1"/>
</dbReference>
<comment type="catalytic activity">
    <reaction evidence="9 10">
        <text>a quinone + NADH + 5 H(+)(in) = a quinol + NAD(+) + 4 H(+)(out)</text>
        <dbReference type="Rhea" id="RHEA:57888"/>
        <dbReference type="ChEBI" id="CHEBI:15378"/>
        <dbReference type="ChEBI" id="CHEBI:24646"/>
        <dbReference type="ChEBI" id="CHEBI:57540"/>
        <dbReference type="ChEBI" id="CHEBI:57945"/>
        <dbReference type="ChEBI" id="CHEBI:132124"/>
    </reaction>
</comment>
<evidence type="ECO:0000256" key="7">
    <source>
        <dbReference type="ARBA" id="ARBA00023014"/>
    </source>
</evidence>
<dbReference type="SUPFAM" id="SSF53706">
    <property type="entry name" value="Formate dehydrogenase/DMSO reductase, domains 1-3"/>
    <property type="match status" value="1"/>
</dbReference>
<evidence type="ECO:0000259" key="13">
    <source>
        <dbReference type="PROSITE" id="PS51839"/>
    </source>
</evidence>
<dbReference type="Gene3D" id="3.40.50.740">
    <property type="match status" value="2"/>
</dbReference>
<dbReference type="InterPro" id="IPR000283">
    <property type="entry name" value="NADH_UbQ_OxRdtase_75kDa_su_CS"/>
</dbReference>
<evidence type="ECO:0000256" key="9">
    <source>
        <dbReference type="ARBA" id="ARBA00047712"/>
    </source>
</evidence>
<comment type="cofactor">
    <cofactor evidence="10">
        <name>[2Fe-2S] cluster</name>
        <dbReference type="ChEBI" id="CHEBI:190135"/>
    </cofactor>
    <text evidence="10">Binds 1 [2Fe-2S] cluster per subunit.</text>
</comment>
<dbReference type="InterPro" id="IPR019574">
    <property type="entry name" value="NADH_UbQ_OxRdtase_Gsu_4Fe4S-bd"/>
</dbReference>
<dbReference type="EMBL" id="BAABBP010000027">
    <property type="protein sequence ID" value="GAA4001095.1"/>
    <property type="molecule type" value="Genomic_DNA"/>
</dbReference>
<keyword evidence="15" id="KW-1185">Reference proteome</keyword>
<keyword evidence="10" id="KW-0001">2Fe-2S</keyword>
<dbReference type="InterPro" id="IPR010228">
    <property type="entry name" value="NADH_UbQ_OxRdtase_Gsu"/>
</dbReference>
<dbReference type="CDD" id="cd02772">
    <property type="entry name" value="MopB_NDH-1_NuoG2"/>
    <property type="match status" value="1"/>
</dbReference>
<dbReference type="InterPro" id="IPR006656">
    <property type="entry name" value="Mopterin_OxRdtase"/>
</dbReference>
<dbReference type="PROSITE" id="PS00641">
    <property type="entry name" value="COMPLEX1_75K_1"/>
    <property type="match status" value="1"/>
</dbReference>
<dbReference type="SMART" id="SM00929">
    <property type="entry name" value="NADH-G_4Fe-4S_3"/>
    <property type="match status" value="1"/>
</dbReference>
<dbReference type="Gene3D" id="3.40.228.10">
    <property type="entry name" value="Dimethylsulfoxide Reductase, domain 2"/>
    <property type="match status" value="1"/>
</dbReference>
<accession>A0ABP7RS22</accession>
<keyword evidence="7 10" id="KW-0411">Iron-sulfur</keyword>
<proteinExistence type="inferred from homology"/>
<dbReference type="EC" id="7.1.1.-" evidence="10"/>
<dbReference type="Pfam" id="PF22117">
    <property type="entry name" value="Fer4_Nqo3"/>
    <property type="match status" value="1"/>
</dbReference>
<keyword evidence="5 10" id="KW-1278">Translocase</keyword>
<feature type="domain" description="4Fe-4S Mo/W bis-MGD-type" evidence="12">
    <location>
        <begin position="216"/>
        <end position="272"/>
    </location>
</feature>
<keyword evidence="8 10" id="KW-0520">NAD</keyword>
<evidence type="ECO:0000256" key="4">
    <source>
        <dbReference type="ARBA" id="ARBA00022723"/>
    </source>
</evidence>
<sequence>MVEIELDGKKVEIAEGSMLMHAAEEAGVYIPHFCYHKKLSIAANCRMCLVDVEKMPKPMPACATPVTQGMIVRTKTDKAIKAQESVMEFLLINHPLDCPVCDQGGECQLQDLAVGYGASASRYGEEKRVVLRKTFGPLISAEEMTRCIHCTRCVRFGEEIGGIMELGMVNRGEHAEIDVVHGDSVDSELSGNMIDICPVGALTSKPFRFSARTWELSRRKSISPHDSTGANLIVQVKNHKVMRVVPFDNEDVNECWIADRDRFSYEALNGPERLTQPMLKQGGQWQEVDWQTALEYVANGLKCVREKHGNSAIGALVSPHSTLEELYLAGKLVRGLGSDNIDHRLRHAEFAKAQGVRWLGTTIASLTNLQSALVVGSNIRKDHPLFAQRIRQATRHGATVAAISTVAYDWAMPVAHQLLAPANGWADALAQVAAAVAETKGVAAPAAVAQVGEKARAIAAMLLAGERKAILLGNAAAHHAHASTLLALANWIGEQTGASVGYLGEAANTVGAQYVGAQPQQDGLHAAQMLAGGLKAALLLNTEPEFDSAAGAAAAQGLGEVDMVVTLSPFKANMEFSDVLLPIAPFTETSGSFVNAEGRIQSFHAVVKPLGETRPAWKVLRVLANLMQLDGMDFDDSQQVLAAATGQPAEALAWLPAQTLSNASGAALTAQPGDCAEPVSASIYQLDGLVRRSPALQLTADARAAREGGAA</sequence>
<evidence type="ECO:0000313" key="14">
    <source>
        <dbReference type="EMBL" id="GAA4001095.1"/>
    </source>
</evidence>
<dbReference type="Pfam" id="PF00384">
    <property type="entry name" value="Molybdopterin"/>
    <property type="match status" value="1"/>
</dbReference>
<keyword evidence="4 10" id="KW-0479">Metal-binding</keyword>
<dbReference type="InterPro" id="IPR036010">
    <property type="entry name" value="2Fe-2S_ferredoxin-like_sf"/>
</dbReference>
<dbReference type="PANTHER" id="PTHR43105">
    <property type="entry name" value="RESPIRATORY NITRATE REDUCTASE"/>
    <property type="match status" value="1"/>
</dbReference>
<dbReference type="CDD" id="cd00207">
    <property type="entry name" value="fer2"/>
    <property type="match status" value="1"/>
</dbReference>
<evidence type="ECO:0000256" key="10">
    <source>
        <dbReference type="RuleBase" id="RU003525"/>
    </source>
</evidence>
<dbReference type="InterPro" id="IPR050123">
    <property type="entry name" value="Prok_molybdopt-oxidoreductase"/>
</dbReference>
<dbReference type="InterPro" id="IPR001041">
    <property type="entry name" value="2Fe-2S_ferredoxin-type"/>
</dbReference>
<comment type="function">
    <text evidence="10">NDH-1 shuttles electrons from NADH, via FMN and iron-sulfur (Fe-S) centers, to quinones in the respiratory chain. Couples the redox reaction to proton translocation (for every two electrons transferred, four hydrogen ions are translocated across the cytoplasmic membrane), and thus conserves the redox energy in a proton gradient.</text>
</comment>
<protein>
    <recommendedName>
        <fullName evidence="10">NADH-quinone oxidoreductase</fullName>
        <ecNumber evidence="10">7.1.1.-</ecNumber>
    </recommendedName>
</protein>
<feature type="domain" description="4Fe-4S His(Cys)3-ligated-type" evidence="13">
    <location>
        <begin position="78"/>
        <end position="117"/>
    </location>
</feature>
<dbReference type="SUPFAM" id="SSF54292">
    <property type="entry name" value="2Fe-2S ferredoxin-like"/>
    <property type="match status" value="1"/>
</dbReference>
<dbReference type="PROSITE" id="PS00642">
    <property type="entry name" value="COMPLEX1_75K_2"/>
    <property type="match status" value="1"/>
</dbReference>
<dbReference type="Pfam" id="PF22151">
    <property type="entry name" value="Fer4_NDSU1"/>
    <property type="match status" value="1"/>
</dbReference>
<evidence type="ECO:0000259" key="11">
    <source>
        <dbReference type="PROSITE" id="PS51085"/>
    </source>
</evidence>
<evidence type="ECO:0000256" key="6">
    <source>
        <dbReference type="ARBA" id="ARBA00023004"/>
    </source>
</evidence>
<comment type="caution">
    <text evidence="14">The sequence shown here is derived from an EMBL/GenBank/DDBJ whole genome shotgun (WGS) entry which is preliminary data.</text>
</comment>
<comment type="cofactor">
    <cofactor evidence="1 10">
        <name>[4Fe-4S] cluster</name>
        <dbReference type="ChEBI" id="CHEBI:49883"/>
    </cofactor>
</comment>
<dbReference type="Pfam" id="PF10588">
    <property type="entry name" value="NADH-G_4Fe-4S_3"/>
    <property type="match status" value="1"/>
</dbReference>
<dbReference type="InterPro" id="IPR006963">
    <property type="entry name" value="Mopterin_OxRdtase_4Fe-4S_dom"/>
</dbReference>
<evidence type="ECO:0000313" key="15">
    <source>
        <dbReference type="Proteomes" id="UP001501627"/>
    </source>
</evidence>
<evidence type="ECO:0000256" key="1">
    <source>
        <dbReference type="ARBA" id="ARBA00001966"/>
    </source>
</evidence>
<dbReference type="Proteomes" id="UP001501627">
    <property type="component" value="Unassembled WGS sequence"/>
</dbReference>
<keyword evidence="10" id="KW-0874">Quinone</keyword>
<evidence type="ECO:0000256" key="3">
    <source>
        <dbReference type="ARBA" id="ARBA00022485"/>
    </source>
</evidence>
<dbReference type="SUPFAM" id="SSF54862">
    <property type="entry name" value="4Fe-4S ferredoxins"/>
    <property type="match status" value="1"/>
</dbReference>
<dbReference type="InterPro" id="IPR054351">
    <property type="entry name" value="NADH_UbQ_OxRdtase_ferredoxin"/>
</dbReference>
<reference evidence="15" key="1">
    <citation type="journal article" date="2019" name="Int. J. Syst. Evol. Microbiol.">
        <title>The Global Catalogue of Microorganisms (GCM) 10K type strain sequencing project: providing services to taxonomists for standard genome sequencing and annotation.</title>
        <authorList>
            <consortium name="The Broad Institute Genomics Platform"/>
            <consortium name="The Broad Institute Genome Sequencing Center for Infectious Disease"/>
            <person name="Wu L."/>
            <person name="Ma J."/>
        </authorList>
    </citation>
    <scope>NUCLEOTIDE SEQUENCE [LARGE SCALE GENOMIC DNA]</scope>
    <source>
        <strain evidence="15">JCM 17561</strain>
    </source>
</reference>
<name>A0ABP7RS22_9BURK</name>
<dbReference type="Gene3D" id="3.30.70.20">
    <property type="match status" value="1"/>
</dbReference>
<evidence type="ECO:0000256" key="5">
    <source>
        <dbReference type="ARBA" id="ARBA00022967"/>
    </source>
</evidence>
<keyword evidence="6 10" id="KW-0408">Iron</keyword>
<feature type="domain" description="2Fe-2S ferredoxin-type" evidence="11">
    <location>
        <begin position="1"/>
        <end position="78"/>
    </location>
</feature>
<gene>
    <name evidence="14" type="primary">nuoG</name>
    <name evidence="14" type="ORF">GCM10022279_26280</name>
</gene>
<dbReference type="PROSITE" id="PS00643">
    <property type="entry name" value="COMPLEX1_75K_3"/>
    <property type="match status" value="1"/>
</dbReference>
<evidence type="ECO:0000259" key="12">
    <source>
        <dbReference type="PROSITE" id="PS51669"/>
    </source>
</evidence>
<evidence type="ECO:0000256" key="8">
    <source>
        <dbReference type="ARBA" id="ARBA00023027"/>
    </source>
</evidence>